<dbReference type="Proteomes" id="UP000019102">
    <property type="component" value="Unassembled WGS sequence"/>
</dbReference>
<dbReference type="EMBL" id="BAVS01000015">
    <property type="protein sequence ID" value="GAE93690.1"/>
    <property type="molecule type" value="Genomic_DNA"/>
</dbReference>
<keyword evidence="1" id="KW-0812">Transmembrane</keyword>
<comment type="caution">
    <text evidence="2">The sequence shown here is derived from an EMBL/GenBank/DDBJ whole genome shotgun (WGS) entry which is preliminary data.</text>
</comment>
<dbReference type="STRING" id="1298598.JCM21714_2793"/>
<keyword evidence="3" id="KW-1185">Reference proteome</keyword>
<gene>
    <name evidence="2" type="ORF">JCM21714_2793</name>
</gene>
<name>W4VJV6_9BACI</name>
<evidence type="ECO:0000313" key="2">
    <source>
        <dbReference type="EMBL" id="GAE93690.1"/>
    </source>
</evidence>
<evidence type="ECO:0000313" key="3">
    <source>
        <dbReference type="Proteomes" id="UP000019102"/>
    </source>
</evidence>
<evidence type="ECO:0000256" key="1">
    <source>
        <dbReference type="SAM" id="Phobius"/>
    </source>
</evidence>
<dbReference type="eggNOG" id="COG0860">
    <property type="taxonomic scope" value="Bacteria"/>
</dbReference>
<dbReference type="AlphaFoldDB" id="W4VJV6"/>
<organism evidence="2 3">
    <name type="scientific">Gracilibacillus boraciitolerans JCM 21714</name>
    <dbReference type="NCBI Taxonomy" id="1298598"/>
    <lineage>
        <taxon>Bacteria</taxon>
        <taxon>Bacillati</taxon>
        <taxon>Bacillota</taxon>
        <taxon>Bacilli</taxon>
        <taxon>Bacillales</taxon>
        <taxon>Bacillaceae</taxon>
        <taxon>Gracilibacillus</taxon>
    </lineage>
</organism>
<proteinExistence type="predicted"/>
<accession>W4VJV6</accession>
<keyword evidence="1" id="KW-0472">Membrane</keyword>
<sequence>MGGEKRMPKILKVAIWLIGLFLLIILMQYPMQRSMDSWQTWSLPLAGKTIVIDPGHGGVDGGQKHLMIHRRRESH</sequence>
<reference evidence="2 3" key="1">
    <citation type="journal article" date="2014" name="Genome Announc.">
        <title>Draft Genome Sequence of the Boron-Tolerant and Moderately Halotolerant Bacterium Gracilibacillus boraciitolerans JCM 21714T.</title>
        <authorList>
            <person name="Ahmed I."/>
            <person name="Oshima K."/>
            <person name="Suda W."/>
            <person name="Kitamura K."/>
            <person name="Iida T."/>
            <person name="Ohmori Y."/>
            <person name="Fujiwara T."/>
            <person name="Hattori M."/>
            <person name="Ohkuma M."/>
        </authorList>
    </citation>
    <scope>NUCLEOTIDE SEQUENCE [LARGE SCALE GENOMIC DNA]</scope>
    <source>
        <strain evidence="2 3">JCM 21714</strain>
    </source>
</reference>
<protein>
    <submittedName>
        <fullName evidence="2">Germination-specific N-acetylmuramoyl-L-alanine amidase</fullName>
    </submittedName>
</protein>
<feature type="transmembrane region" description="Helical" evidence="1">
    <location>
        <begin position="12"/>
        <end position="31"/>
    </location>
</feature>
<keyword evidence="1" id="KW-1133">Transmembrane helix</keyword>